<dbReference type="EMBL" id="OU015569">
    <property type="protein sequence ID" value="CAG5099750.1"/>
    <property type="molecule type" value="Genomic_DNA"/>
</dbReference>
<feature type="compositionally biased region" description="Basic residues" evidence="4">
    <location>
        <begin position="329"/>
        <end position="345"/>
    </location>
</feature>
<feature type="compositionally biased region" description="Basic and acidic residues" evidence="4">
    <location>
        <begin position="499"/>
        <end position="516"/>
    </location>
</feature>
<keyword evidence="3" id="KW-0862">Zinc</keyword>
<dbReference type="PROSITE" id="PS51050">
    <property type="entry name" value="ZF_CW"/>
    <property type="match status" value="1"/>
</dbReference>
<keyword evidence="1" id="KW-0479">Metal-binding</keyword>
<evidence type="ECO:0000256" key="1">
    <source>
        <dbReference type="ARBA" id="ARBA00022723"/>
    </source>
</evidence>
<organism evidence="6 7">
    <name type="scientific">Oikopleura dioica</name>
    <name type="common">Tunicate</name>
    <dbReference type="NCBI Taxonomy" id="34765"/>
    <lineage>
        <taxon>Eukaryota</taxon>
        <taxon>Metazoa</taxon>
        <taxon>Chordata</taxon>
        <taxon>Tunicata</taxon>
        <taxon>Appendicularia</taxon>
        <taxon>Copelata</taxon>
        <taxon>Oikopleuridae</taxon>
        <taxon>Oikopleura</taxon>
    </lineage>
</organism>
<feature type="region of interest" description="Disordered" evidence="4">
    <location>
        <begin position="308"/>
        <end position="516"/>
    </location>
</feature>
<feature type="compositionally biased region" description="Low complexity" evidence="4">
    <location>
        <begin position="716"/>
        <end position="725"/>
    </location>
</feature>
<accession>A0ABN7SGV6</accession>
<proteinExistence type="predicted"/>
<feature type="compositionally biased region" description="Polar residues" evidence="4">
    <location>
        <begin position="732"/>
        <end position="749"/>
    </location>
</feature>
<feature type="region of interest" description="Disordered" evidence="4">
    <location>
        <begin position="558"/>
        <end position="578"/>
    </location>
</feature>
<protein>
    <submittedName>
        <fullName evidence="6">Oidioi.mRNA.OKI2018_I69.XSR.g16667.t1.cds</fullName>
    </submittedName>
</protein>
<evidence type="ECO:0000259" key="5">
    <source>
        <dbReference type="PROSITE" id="PS51050"/>
    </source>
</evidence>
<evidence type="ECO:0000256" key="3">
    <source>
        <dbReference type="ARBA" id="ARBA00022833"/>
    </source>
</evidence>
<dbReference type="InterPro" id="IPR011124">
    <property type="entry name" value="Znf_CW"/>
</dbReference>
<feature type="compositionally biased region" description="Basic residues" evidence="4">
    <location>
        <begin position="753"/>
        <end position="764"/>
    </location>
</feature>
<dbReference type="Pfam" id="PF07496">
    <property type="entry name" value="zf-CW"/>
    <property type="match status" value="1"/>
</dbReference>
<dbReference type="Gene3D" id="3.30.40.100">
    <property type="match status" value="1"/>
</dbReference>
<dbReference type="PANTHER" id="PTHR15999:SF2">
    <property type="entry name" value="ZINC FINGER CW-TYPE PWWP DOMAIN PROTEIN 1"/>
    <property type="match status" value="1"/>
</dbReference>
<feature type="compositionally biased region" description="Basic residues" evidence="4">
    <location>
        <begin position="473"/>
        <end position="498"/>
    </location>
</feature>
<dbReference type="InterPro" id="IPR042778">
    <property type="entry name" value="ZCWPW1/ZCWPW2"/>
</dbReference>
<keyword evidence="2" id="KW-0863">Zinc-finger</keyword>
<feature type="compositionally biased region" description="Polar residues" evidence="4">
    <location>
        <begin position="558"/>
        <end position="567"/>
    </location>
</feature>
<name>A0ABN7SGV6_OIKDI</name>
<feature type="compositionally biased region" description="Polar residues" evidence="4">
    <location>
        <begin position="205"/>
        <end position="215"/>
    </location>
</feature>
<feature type="compositionally biased region" description="Basic residues" evidence="4">
    <location>
        <begin position="1"/>
        <end position="19"/>
    </location>
</feature>
<evidence type="ECO:0000313" key="7">
    <source>
        <dbReference type="Proteomes" id="UP001158576"/>
    </source>
</evidence>
<evidence type="ECO:0000256" key="4">
    <source>
        <dbReference type="SAM" id="MobiDB-lite"/>
    </source>
</evidence>
<feature type="compositionally biased region" description="Polar residues" evidence="4">
    <location>
        <begin position="46"/>
        <end position="70"/>
    </location>
</feature>
<feature type="domain" description="CW-type" evidence="5">
    <location>
        <begin position="875"/>
        <end position="929"/>
    </location>
</feature>
<feature type="compositionally biased region" description="Basic residues" evidence="4">
    <location>
        <begin position="26"/>
        <end position="41"/>
    </location>
</feature>
<sequence>MITKRRSKNKSRSKNKRSQIKLMQSKPRHHSPPRKTRRAHSRAPVTINQYIQRGGRTLSSEDIGSSKNKTQTEVNLEAAKSVNQSICGEIITPAAQYLDELQFYEDSRSRHREYNETQFLLGMNSRMRGTSAARTPPQQYSPQQFRPQEFHHQAYQPRQYHPGHHHPQQFYPQQYHPQAYYPQGYQPHPYPQQSAYDPFVDGNGLNRQSSSQNFDMSEHCQRRNLESMTSNLSPIRSSWNREYRNRSNETFTRAPDESAMSFLQALSINHDDSIEVKKMKIAGGKLIKHIKSQGSDNEWKLKAEMENEEFQTLGSPETQPFDGSPVVPTRRKILKKKSSSKRRERSHADIFKKAQSFEINEESAPAQTSNQYLMNPVDTAASKPSDTLASFDHSNPLNFSLEEHSAPVNLLGDELVDSKGPEERRNDRRRSDEFLVPKSTQNSRKSQQVSVITSQTLFPENSAPSIKTSSQKPAKKRSGQLKPVYLKRKSSGHSMKKKIASESPKKESGAKVEKNRELQFEKFPSIEEILNGATLDQSIISSAIESTDSEEKNIQDIAANSTQQPDSSLLFPIDDDDKPRKQYIGAFNPLADESFNTTINRTQDEARLSRENDKPWSAQRKPGDTIIKPKRLRRGGSSRMSGRDSGSRAVSPVKFVGAERISKKKTSTSTLKNESRTKEATSQLRFHRDSSDEDDVIILKADEYFSQLSKESVAASSQSPSSALPSPIPVFPSTSNSEDIPSTSTSNDESQSKRRGSRRARKTTRPPYFSKIPFAITQGSEIPLPKPMKTANNKKKSASNLRDTRSETTSTSTEPAAPSNQPENTPRVVRTNVIRNYDSTASHASSSNGKKKRRIGIIKLHGRNWNGKEWKSEVLQAEGTWVECVECKKWRYLKECTDPALLPDYWICEMNPDPRKKYNHCSKPEEKPDHPGGSKYWIYSDIRLTVGSIVWIGIHAPGLPWPAMGFWSEKIEIDQERGEFMRNNGDHDSVHVTMMPCELGKFQRPINKWVPTYDMTPFVDYGPDYVRHYLLQESKTVRDRWRAAFLFAKHANMEENAALRSEKYGLEFQIMKWSQDEAQPGKSAKYTSNEAAIANIEKSLKIGKKKKNKKSKK</sequence>
<feature type="compositionally biased region" description="Low complexity" evidence="4">
    <location>
        <begin position="807"/>
        <end position="819"/>
    </location>
</feature>
<feature type="compositionally biased region" description="Basic and acidic residues" evidence="4">
    <location>
        <begin position="602"/>
        <end position="614"/>
    </location>
</feature>
<dbReference type="Proteomes" id="UP001158576">
    <property type="component" value="Chromosome XSR"/>
</dbReference>
<feature type="region of interest" description="Disordered" evidence="4">
    <location>
        <begin position="1"/>
        <end position="70"/>
    </location>
</feature>
<dbReference type="PANTHER" id="PTHR15999">
    <property type="entry name" value="ZINC FINGER CW-TYPE PWWP DOMAIN PROTEIN 1"/>
    <property type="match status" value="1"/>
</dbReference>
<feature type="compositionally biased region" description="Polar residues" evidence="4">
    <location>
        <begin position="382"/>
        <end position="398"/>
    </location>
</feature>
<feature type="region of interest" description="Disordered" evidence="4">
    <location>
        <begin position="602"/>
        <end position="690"/>
    </location>
</feature>
<feature type="compositionally biased region" description="Polar residues" evidence="4">
    <location>
        <begin position="438"/>
        <end position="472"/>
    </location>
</feature>
<feature type="region of interest" description="Disordered" evidence="4">
    <location>
        <begin position="716"/>
        <end position="829"/>
    </location>
</feature>
<gene>
    <name evidence="6" type="ORF">OKIOD_LOCUS8225</name>
</gene>
<reference evidence="6 7" key="1">
    <citation type="submission" date="2021-04" db="EMBL/GenBank/DDBJ databases">
        <authorList>
            <person name="Bliznina A."/>
        </authorList>
    </citation>
    <scope>NUCLEOTIDE SEQUENCE [LARGE SCALE GENOMIC DNA]</scope>
</reference>
<keyword evidence="7" id="KW-1185">Reference proteome</keyword>
<feature type="region of interest" description="Disordered" evidence="4">
    <location>
        <begin position="179"/>
        <end position="217"/>
    </location>
</feature>
<feature type="compositionally biased region" description="Basic and acidic residues" evidence="4">
    <location>
        <begin position="416"/>
        <end position="435"/>
    </location>
</feature>
<feature type="compositionally biased region" description="Low complexity" evidence="4">
    <location>
        <begin position="179"/>
        <end position="193"/>
    </location>
</feature>
<evidence type="ECO:0000256" key="2">
    <source>
        <dbReference type="ARBA" id="ARBA00022771"/>
    </source>
</evidence>
<evidence type="ECO:0000313" key="6">
    <source>
        <dbReference type="EMBL" id="CAG5099750.1"/>
    </source>
</evidence>